<reference evidence="1" key="2">
    <citation type="submission" date="2014-07" db="EMBL/GenBank/DDBJ databases">
        <authorList>
            <person name="Hull J."/>
        </authorList>
    </citation>
    <scope>NUCLEOTIDE SEQUENCE</scope>
</reference>
<accession>A0A0A9X2Z5</accession>
<evidence type="ECO:0000313" key="1">
    <source>
        <dbReference type="EMBL" id="JAG14374.1"/>
    </source>
</evidence>
<keyword evidence="1" id="KW-0808">Transferase</keyword>
<protein>
    <submittedName>
        <fullName evidence="1">Putative RNA-directed DNA polymerase from transposon BS</fullName>
    </submittedName>
</protein>
<organism evidence="1">
    <name type="scientific">Lygus hesperus</name>
    <name type="common">Western plant bug</name>
    <dbReference type="NCBI Taxonomy" id="30085"/>
    <lineage>
        <taxon>Eukaryota</taxon>
        <taxon>Metazoa</taxon>
        <taxon>Ecdysozoa</taxon>
        <taxon>Arthropoda</taxon>
        <taxon>Hexapoda</taxon>
        <taxon>Insecta</taxon>
        <taxon>Pterygota</taxon>
        <taxon>Neoptera</taxon>
        <taxon>Paraneoptera</taxon>
        <taxon>Hemiptera</taxon>
        <taxon>Heteroptera</taxon>
        <taxon>Panheteroptera</taxon>
        <taxon>Cimicomorpha</taxon>
        <taxon>Miridae</taxon>
        <taxon>Mirini</taxon>
        <taxon>Lygus</taxon>
    </lineage>
</organism>
<gene>
    <name evidence="1" type="primary">RTase_10</name>
    <name evidence="1" type="ORF">CM83_12567</name>
</gene>
<feature type="non-terminal residue" evidence="1">
    <location>
        <position position="1"/>
    </location>
</feature>
<proteinExistence type="predicted"/>
<dbReference type="AlphaFoldDB" id="A0A0A9X2Z5"/>
<dbReference type="GO" id="GO:0003964">
    <property type="term" value="F:RNA-directed DNA polymerase activity"/>
    <property type="evidence" value="ECO:0007669"/>
    <property type="project" value="UniProtKB-KW"/>
</dbReference>
<dbReference type="EMBL" id="GBHO01029230">
    <property type="protein sequence ID" value="JAG14374.1"/>
    <property type="molecule type" value="Transcribed_RNA"/>
</dbReference>
<keyword evidence="1" id="KW-0548">Nucleotidyltransferase</keyword>
<sequence length="167" mass="19414">CFHNCNYILYADDLQIYLESDVDFLDRTIALINDDLNRLATWCKNHLLTINPLKSNAIIIGHTKNLNKIHYENIPKIKINDDTLDYVHNIKNLGLEIDHELKCDRQVTNGCVKIYKGLYKFQFPQYIKQKLVQSMLQPIFDYAAVAYSGLNSRNVTQFKGLTMRGNM</sequence>
<keyword evidence="1" id="KW-0695">RNA-directed DNA polymerase</keyword>
<name>A0A0A9X2Z5_LYGHE</name>
<reference evidence="1" key="1">
    <citation type="journal article" date="2014" name="PLoS ONE">
        <title>Transcriptome-Based Identification of ABC Transporters in the Western Tarnished Plant Bug Lygus hesperus.</title>
        <authorList>
            <person name="Hull J.J."/>
            <person name="Chaney K."/>
            <person name="Geib S.M."/>
            <person name="Fabrick J.A."/>
            <person name="Brent C.S."/>
            <person name="Walsh D."/>
            <person name="Lavine L.C."/>
        </authorList>
    </citation>
    <scope>NUCLEOTIDE SEQUENCE</scope>
</reference>